<dbReference type="CDD" id="cd06260">
    <property type="entry name" value="DUF820-like"/>
    <property type="match status" value="1"/>
</dbReference>
<dbReference type="Proteomes" id="UP000199529">
    <property type="component" value="Unassembled WGS sequence"/>
</dbReference>
<feature type="domain" description="Putative restriction endonuclease" evidence="1">
    <location>
        <begin position="13"/>
        <end position="174"/>
    </location>
</feature>
<dbReference type="PANTHER" id="PTHR35400">
    <property type="entry name" value="SLR1083 PROTEIN"/>
    <property type="match status" value="1"/>
</dbReference>
<dbReference type="PANTHER" id="PTHR35400:SF3">
    <property type="entry name" value="SLL1072 PROTEIN"/>
    <property type="match status" value="1"/>
</dbReference>
<keyword evidence="3" id="KW-1185">Reference proteome</keyword>
<dbReference type="AlphaFoldDB" id="A0A1H3MFK6"/>
<dbReference type="OrthoDB" id="9799703at2"/>
<name>A0A1H3MFK6_9PSEU</name>
<dbReference type="InterPro" id="IPR011335">
    <property type="entry name" value="Restrct_endonuc-II-like"/>
</dbReference>
<reference evidence="3" key="1">
    <citation type="submission" date="2016-10" db="EMBL/GenBank/DDBJ databases">
        <authorList>
            <person name="Varghese N."/>
            <person name="Submissions S."/>
        </authorList>
    </citation>
    <scope>NUCLEOTIDE SEQUENCE [LARGE SCALE GENOMIC DNA]</scope>
    <source>
        <strain evidence="3">CGMCC 4.3530</strain>
    </source>
</reference>
<evidence type="ECO:0000313" key="2">
    <source>
        <dbReference type="EMBL" id="SDY75460.1"/>
    </source>
</evidence>
<accession>A0A1H3MFK6</accession>
<keyword evidence="2" id="KW-0378">Hydrolase</keyword>
<dbReference type="InterPro" id="IPR012296">
    <property type="entry name" value="Nuclease_put_TT1808"/>
</dbReference>
<dbReference type="RefSeq" id="WP_093271655.1">
    <property type="nucleotide sequence ID" value="NZ_FNOK01000034.1"/>
</dbReference>
<dbReference type="InterPro" id="IPR008538">
    <property type="entry name" value="Uma2"/>
</dbReference>
<dbReference type="Pfam" id="PF05685">
    <property type="entry name" value="Uma2"/>
    <property type="match status" value="1"/>
</dbReference>
<organism evidence="2 3">
    <name type="scientific">Saccharopolyspora shandongensis</name>
    <dbReference type="NCBI Taxonomy" id="418495"/>
    <lineage>
        <taxon>Bacteria</taxon>
        <taxon>Bacillati</taxon>
        <taxon>Actinomycetota</taxon>
        <taxon>Actinomycetes</taxon>
        <taxon>Pseudonocardiales</taxon>
        <taxon>Pseudonocardiaceae</taxon>
        <taxon>Saccharopolyspora</taxon>
    </lineage>
</organism>
<keyword evidence="2" id="KW-0255">Endonuclease</keyword>
<gene>
    <name evidence="2" type="ORF">SAMN05216215_103437</name>
</gene>
<dbReference type="STRING" id="418495.SAMN05216215_103437"/>
<protein>
    <submittedName>
        <fullName evidence="2">Endonuclease, Uma2 family (Restriction endonuclease fold)</fullName>
    </submittedName>
</protein>
<dbReference type="EMBL" id="FNOK01000034">
    <property type="protein sequence ID" value="SDY75460.1"/>
    <property type="molecule type" value="Genomic_DNA"/>
</dbReference>
<evidence type="ECO:0000313" key="3">
    <source>
        <dbReference type="Proteomes" id="UP000199529"/>
    </source>
</evidence>
<keyword evidence="2" id="KW-0540">Nuclease</keyword>
<evidence type="ECO:0000259" key="1">
    <source>
        <dbReference type="Pfam" id="PF05685"/>
    </source>
</evidence>
<dbReference type="GO" id="GO:0004519">
    <property type="term" value="F:endonuclease activity"/>
    <property type="evidence" value="ECO:0007669"/>
    <property type="project" value="UniProtKB-KW"/>
</dbReference>
<sequence length="186" mass="20727">MSIDLGGRRFTVQDLEAFPEDGRRYELVDGELLVGPVPGWPHQEALGALFVQLHRASPPECRVLSAPFAVRQDLWTELRPDILVARYTDLTMRSLRAAPVLAVEVASPSSRLNDISLRKAAHARLGTQHFWLVDPDLEVPSVTAWELVGGSDYQRVARVVGDELFEPERPFPVRFAPVDLVAGLRP</sequence>
<dbReference type="SUPFAM" id="SSF52980">
    <property type="entry name" value="Restriction endonuclease-like"/>
    <property type="match status" value="1"/>
</dbReference>
<dbReference type="Gene3D" id="3.90.1570.10">
    <property type="entry name" value="tt1808, chain A"/>
    <property type="match status" value="1"/>
</dbReference>
<proteinExistence type="predicted"/>